<evidence type="ECO:0000313" key="3">
    <source>
        <dbReference type="Proteomes" id="UP000752814"/>
    </source>
</evidence>
<dbReference type="CDD" id="cd02116">
    <property type="entry name" value="ACT"/>
    <property type="match status" value="2"/>
</dbReference>
<dbReference type="AlphaFoldDB" id="A0A8J8PIC8"/>
<proteinExistence type="predicted"/>
<dbReference type="EMBL" id="LVVT01000002">
    <property type="protein sequence ID" value="TQS84362.1"/>
    <property type="molecule type" value="Genomic_DNA"/>
</dbReference>
<protein>
    <recommendedName>
        <fullName evidence="1">ACT domain-containing protein</fullName>
    </recommendedName>
</protein>
<dbReference type="SUPFAM" id="SSF55021">
    <property type="entry name" value="ACT-like"/>
    <property type="match status" value="2"/>
</dbReference>
<dbReference type="InterPro" id="IPR002912">
    <property type="entry name" value="ACT_dom"/>
</dbReference>
<evidence type="ECO:0000313" key="2">
    <source>
        <dbReference type="EMBL" id="TQS84362.1"/>
    </source>
</evidence>
<evidence type="ECO:0000259" key="1">
    <source>
        <dbReference type="PROSITE" id="PS51671"/>
    </source>
</evidence>
<gene>
    <name evidence="2" type="ORF">A3207_05875</name>
</gene>
<dbReference type="PROSITE" id="PS51671">
    <property type="entry name" value="ACT"/>
    <property type="match status" value="2"/>
</dbReference>
<feature type="domain" description="ACT" evidence="1">
    <location>
        <begin position="63"/>
        <end position="141"/>
    </location>
</feature>
<feature type="domain" description="ACT" evidence="1">
    <location>
        <begin position="226"/>
        <end position="303"/>
    </location>
</feature>
<dbReference type="Gene3D" id="3.30.70.260">
    <property type="match status" value="2"/>
</dbReference>
<dbReference type="RefSeq" id="WP_400195314.1">
    <property type="nucleotide sequence ID" value="NZ_CAYAYE010000032.1"/>
</dbReference>
<sequence length="308" mass="34343">MRHWQLGRIDNGKIHIGKIGEYLGLVDGSQIFSVLFRYDDGESRSYELVLSNFGPENYKQICQLTFYIKDQPGACAQVSKFLSDRDVDILNSSSLTTIPHKAMVWRMLADISYFGEPSELIEEFASLKRMGSAKIDKLNSMELETSKISERYTTGSAGKGSNVIAKTIKQREKSPSPMKDGMFEIPKEFLEEMGGIKNGQPVLLVDDQDNYALSVTFLPLDIKPVGFKFIVPDRPGAVGIIVDTLAAHNLNIISISSDVMIYNDSMSLDIVADARYSENIEVIRSDLESAFASAKGRFELIKMENISI</sequence>
<comment type="caution">
    <text evidence="2">The sequence shown here is derived from an EMBL/GenBank/DDBJ whole genome shotgun (WGS) entry which is preliminary data.</text>
</comment>
<organism evidence="2 3">
    <name type="scientific">Candidatus Methanomassiliicoccus intestinalis</name>
    <dbReference type="NCBI Taxonomy" id="1406512"/>
    <lineage>
        <taxon>Archaea</taxon>
        <taxon>Methanobacteriati</taxon>
        <taxon>Thermoplasmatota</taxon>
        <taxon>Thermoplasmata</taxon>
        <taxon>Methanomassiliicoccales</taxon>
        <taxon>Methanomassiliicoccaceae</taxon>
        <taxon>Methanomassiliicoccus</taxon>
    </lineage>
</organism>
<dbReference type="InterPro" id="IPR045865">
    <property type="entry name" value="ACT-like_dom_sf"/>
</dbReference>
<accession>A0A8J8PIC8</accession>
<name>A0A8J8PIC8_9ARCH</name>
<dbReference type="Proteomes" id="UP000752814">
    <property type="component" value="Unassembled WGS sequence"/>
</dbReference>
<reference evidence="2" key="1">
    <citation type="submission" date="2016-03" db="EMBL/GenBank/DDBJ databases">
        <authorList>
            <person name="Borrel G."/>
            <person name="Mccann A."/>
            <person name="O'Toole P.W."/>
        </authorList>
    </citation>
    <scope>NUCLEOTIDE SEQUENCE</scope>
    <source>
        <strain evidence="2">183</strain>
    </source>
</reference>